<name>A0A929KZB0_9SPHI</name>
<dbReference type="Proteomes" id="UP000622475">
    <property type="component" value="Unassembled WGS sequence"/>
</dbReference>
<sequence>MKKLLFTLTILIAFARTASAQTNELTGWAAWFHTQKFNDKWGISFDGQLRSADRADYLRTILLRPSVNYWFNKNQHLDVGYAYVGTNGRTVNDEHTYRLEHRTFEQFILTHKAGTNTGFTHRFRLEQRFLGGQGGSPDVFGQRFRYFIRAVIPTSQQAPFTNGTFVALQNEFFLNVQNKRNFNGRIFDQNRAYAAFGYRFNKQMDLEAGYLNQYVNQRQSHTLNHVIQVAFYTRIGL</sequence>
<feature type="chain" id="PRO_5038078498" evidence="1">
    <location>
        <begin position="21"/>
        <end position="237"/>
    </location>
</feature>
<evidence type="ECO:0000313" key="2">
    <source>
        <dbReference type="EMBL" id="MBE9661634.1"/>
    </source>
</evidence>
<comment type="caution">
    <text evidence="2">The sequence shown here is derived from an EMBL/GenBank/DDBJ whole genome shotgun (WGS) entry which is preliminary data.</text>
</comment>
<keyword evidence="1" id="KW-0732">Signal</keyword>
<keyword evidence="3" id="KW-1185">Reference proteome</keyword>
<dbReference type="RefSeq" id="WP_194110815.1">
    <property type="nucleotide sequence ID" value="NZ_JADFFL010000002.1"/>
</dbReference>
<proteinExistence type="predicted"/>
<organism evidence="2 3">
    <name type="scientific">Mucilaginibacter myungsuensis</name>
    <dbReference type="NCBI Taxonomy" id="649104"/>
    <lineage>
        <taxon>Bacteria</taxon>
        <taxon>Pseudomonadati</taxon>
        <taxon>Bacteroidota</taxon>
        <taxon>Sphingobacteriia</taxon>
        <taxon>Sphingobacteriales</taxon>
        <taxon>Sphingobacteriaceae</taxon>
        <taxon>Mucilaginibacter</taxon>
    </lineage>
</organism>
<evidence type="ECO:0000256" key="1">
    <source>
        <dbReference type="SAM" id="SignalP"/>
    </source>
</evidence>
<gene>
    <name evidence="2" type="ORF">IRJ16_07035</name>
</gene>
<dbReference type="EMBL" id="JADFFL010000002">
    <property type="protein sequence ID" value="MBE9661634.1"/>
    <property type="molecule type" value="Genomic_DNA"/>
</dbReference>
<protein>
    <submittedName>
        <fullName evidence="2">DUF2490 domain-containing protein</fullName>
    </submittedName>
</protein>
<evidence type="ECO:0000313" key="3">
    <source>
        <dbReference type="Proteomes" id="UP000622475"/>
    </source>
</evidence>
<feature type="signal peptide" evidence="1">
    <location>
        <begin position="1"/>
        <end position="20"/>
    </location>
</feature>
<accession>A0A929KZB0</accession>
<dbReference type="AlphaFoldDB" id="A0A929KZB0"/>
<dbReference type="Pfam" id="PF10677">
    <property type="entry name" value="DUF2490"/>
    <property type="match status" value="1"/>
</dbReference>
<reference evidence="2" key="1">
    <citation type="submission" date="2020-10" db="EMBL/GenBank/DDBJ databases">
        <title>Mucilaginibacter mali sp. nov., isolated from rhizosphere soil of apple orchard.</title>
        <authorList>
            <person name="Lee J.-S."/>
            <person name="Kim H.S."/>
            <person name="Kim J.-S."/>
        </authorList>
    </citation>
    <scope>NUCLEOTIDE SEQUENCE</scope>
    <source>
        <strain evidence="2">KCTC 22746</strain>
    </source>
</reference>
<dbReference type="InterPro" id="IPR019619">
    <property type="entry name" value="DUF2490"/>
</dbReference>